<dbReference type="EMBL" id="JBBKTX010000010">
    <property type="protein sequence ID" value="MFK4752718.1"/>
    <property type="molecule type" value="Genomic_DNA"/>
</dbReference>
<sequence length="170" mass="18720">MISKSADKTSRVGQATVTEQQLLALLDEQAETLPESLTDQLAQRRAAAFRQAMANIDRRRTSTSAIWYWFTGSLLPLGGVTACLILVSVIWLLQAEEGAPAGTYPSSYDANITTLAAFEAQQVEAQQRLDDMIALAELGEDEWDMLQQLEFAYWLSELPDANPPILDKAG</sequence>
<accession>A0ABW8NIC9</accession>
<reference evidence="2 3" key="1">
    <citation type="submission" date="2024-03" db="EMBL/GenBank/DDBJ databases">
        <title>High-quality draft genome sequence of Oceanobacter sp. wDCs-4.</title>
        <authorList>
            <person name="Dong C."/>
        </authorList>
    </citation>
    <scope>NUCLEOTIDE SEQUENCE [LARGE SCALE GENOMIC DNA]</scope>
    <source>
        <strain evidence="3">wDCs-4</strain>
    </source>
</reference>
<comment type="caution">
    <text evidence="2">The sequence shown here is derived from an EMBL/GenBank/DDBJ whole genome shotgun (WGS) entry which is preliminary data.</text>
</comment>
<gene>
    <name evidence="2" type="ORF">WG929_09900</name>
</gene>
<dbReference type="Proteomes" id="UP001620597">
    <property type="component" value="Unassembled WGS sequence"/>
</dbReference>
<keyword evidence="1" id="KW-1133">Transmembrane helix</keyword>
<keyword evidence="1" id="KW-0812">Transmembrane</keyword>
<keyword evidence="1" id="KW-0472">Membrane</keyword>
<proteinExistence type="predicted"/>
<organism evidence="2 3">
    <name type="scientific">Oceanobacter antarcticus</name>
    <dbReference type="NCBI Taxonomy" id="3133425"/>
    <lineage>
        <taxon>Bacteria</taxon>
        <taxon>Pseudomonadati</taxon>
        <taxon>Pseudomonadota</taxon>
        <taxon>Gammaproteobacteria</taxon>
        <taxon>Oceanospirillales</taxon>
        <taxon>Oceanospirillaceae</taxon>
        <taxon>Oceanobacter</taxon>
    </lineage>
</organism>
<name>A0ABW8NIC9_9GAMM</name>
<evidence type="ECO:0000256" key="1">
    <source>
        <dbReference type="SAM" id="Phobius"/>
    </source>
</evidence>
<protein>
    <submittedName>
        <fullName evidence="2">Uncharacterized protein</fullName>
    </submittedName>
</protein>
<dbReference type="RefSeq" id="WP_416205912.1">
    <property type="nucleotide sequence ID" value="NZ_JBBKTX010000010.1"/>
</dbReference>
<evidence type="ECO:0000313" key="2">
    <source>
        <dbReference type="EMBL" id="MFK4752718.1"/>
    </source>
</evidence>
<keyword evidence="3" id="KW-1185">Reference proteome</keyword>
<evidence type="ECO:0000313" key="3">
    <source>
        <dbReference type="Proteomes" id="UP001620597"/>
    </source>
</evidence>
<feature type="transmembrane region" description="Helical" evidence="1">
    <location>
        <begin position="66"/>
        <end position="93"/>
    </location>
</feature>